<feature type="region of interest" description="Disordered" evidence="1">
    <location>
        <begin position="313"/>
        <end position="337"/>
    </location>
</feature>
<sequence length="364" mass="39627">MCPAVWDVAVTVVVAVAALSAGEPVGPSTRGTPRRARLLRPAAALRRQDVADLDGLVEKSHLFTADPEAASAGRLYRQLARYPSETDTQTQTEAELTTDELLIDDGDFGRRLEPDEQSPVLPAYPPYSHGPLAVPVEPYRSPEYGPVSGKARQSAAAEDVTSTTSAPAERPAAVTETAEPTEVPLQGAEPPPAPREEVTDRPQPAGYTQRGPAPRRPYLPRPRAPARPVTAHRPPLKVAAPSLYKPGAVVAAKPPTSFYEERLNEVSSFPLWTPYAPLWAPYPTRPHPPTFESGHHEAQHRPASPEYRHYSGLRQAKKASGFERPRPSPHRYSPVRADVSFGARTGDHGAFEWFSDHPVGSAYH</sequence>
<reference evidence="3 4" key="1">
    <citation type="submission" date="2019-07" db="EMBL/GenBank/DDBJ databases">
        <title>Draft genome assembly of a fouling barnacle, Amphibalanus amphitrite (Darwin, 1854): The first reference genome for Thecostraca.</title>
        <authorList>
            <person name="Kim W."/>
        </authorList>
    </citation>
    <scope>NUCLEOTIDE SEQUENCE [LARGE SCALE GENOMIC DNA]</scope>
    <source>
        <strain evidence="3">SNU_AA5</strain>
        <tissue evidence="3">Soma without cirri and trophi</tissue>
    </source>
</reference>
<dbReference type="EMBL" id="VIIS01001085">
    <property type="protein sequence ID" value="KAF0302168.1"/>
    <property type="molecule type" value="Genomic_DNA"/>
</dbReference>
<proteinExistence type="predicted"/>
<evidence type="ECO:0000313" key="4">
    <source>
        <dbReference type="Proteomes" id="UP000440578"/>
    </source>
</evidence>
<keyword evidence="4" id="KW-1185">Reference proteome</keyword>
<feature type="region of interest" description="Disordered" evidence="1">
    <location>
        <begin position="106"/>
        <end position="233"/>
    </location>
</feature>
<name>A0A6A4WJ38_AMPAM</name>
<evidence type="ECO:0000256" key="1">
    <source>
        <dbReference type="SAM" id="MobiDB-lite"/>
    </source>
</evidence>
<organism evidence="3 4">
    <name type="scientific">Amphibalanus amphitrite</name>
    <name type="common">Striped barnacle</name>
    <name type="synonym">Balanus amphitrite</name>
    <dbReference type="NCBI Taxonomy" id="1232801"/>
    <lineage>
        <taxon>Eukaryota</taxon>
        <taxon>Metazoa</taxon>
        <taxon>Ecdysozoa</taxon>
        <taxon>Arthropoda</taxon>
        <taxon>Crustacea</taxon>
        <taxon>Multicrustacea</taxon>
        <taxon>Cirripedia</taxon>
        <taxon>Thoracica</taxon>
        <taxon>Thoracicalcarea</taxon>
        <taxon>Balanomorpha</taxon>
        <taxon>Balanoidea</taxon>
        <taxon>Balanidae</taxon>
        <taxon>Amphibalaninae</taxon>
        <taxon>Amphibalanus</taxon>
    </lineage>
</organism>
<evidence type="ECO:0000256" key="2">
    <source>
        <dbReference type="SAM" id="SignalP"/>
    </source>
</evidence>
<accession>A0A6A4WJ38</accession>
<dbReference type="Proteomes" id="UP000440578">
    <property type="component" value="Unassembled WGS sequence"/>
</dbReference>
<feature type="compositionally biased region" description="Pro residues" evidence="1">
    <location>
        <begin position="214"/>
        <end position="225"/>
    </location>
</feature>
<dbReference type="AlphaFoldDB" id="A0A6A4WJ38"/>
<comment type="caution">
    <text evidence="3">The sequence shown here is derived from an EMBL/GenBank/DDBJ whole genome shotgun (WGS) entry which is preliminary data.</text>
</comment>
<keyword evidence="2" id="KW-0732">Signal</keyword>
<evidence type="ECO:0000313" key="3">
    <source>
        <dbReference type="EMBL" id="KAF0302168.1"/>
    </source>
</evidence>
<feature type="signal peptide" evidence="2">
    <location>
        <begin position="1"/>
        <end position="22"/>
    </location>
</feature>
<feature type="chain" id="PRO_5025680618" evidence="2">
    <location>
        <begin position="23"/>
        <end position="364"/>
    </location>
</feature>
<protein>
    <submittedName>
        <fullName evidence="3">Uncharacterized protein</fullName>
    </submittedName>
</protein>
<gene>
    <name evidence="3" type="ORF">FJT64_025710</name>
</gene>